<dbReference type="RefSeq" id="WP_221290613.1">
    <property type="nucleotide sequence ID" value="NZ_JACHBX010000003.1"/>
</dbReference>
<evidence type="ECO:0000313" key="7">
    <source>
        <dbReference type="Proteomes" id="UP000540787"/>
    </source>
</evidence>
<dbReference type="Proteomes" id="UP000540787">
    <property type="component" value="Unassembled WGS sequence"/>
</dbReference>
<dbReference type="SUPFAM" id="SSF53850">
    <property type="entry name" value="Periplasmic binding protein-like II"/>
    <property type="match status" value="1"/>
</dbReference>
<sequence length="309" mass="33828">MLLGNAVNIVGAITNFTCVVESGTLASAARSLGVSAASVSQNIARLEEHLGVRLLARTTRQMALTEAGRVYYDKVRHIPRELDLAKQAVDKGLDLQEHLTIATLSSVGRHLLAPLLPAFGRRYPRLAIELVSANHRADHLREKIDVSIRIAAQLDDRLVARVIASRPFLICASPAYLKDAGTPTSPEELRSHACLVLRYATNGRFLPWEFVRDGVHFDAPVNPSMISDDIDMLAQMAVNGGGITRLADFVAQPLIERGLLVTLFDQLHQTAGQAMPEPMQIFACVTDHTSLTPKVRALIDYLKEALNQC</sequence>
<evidence type="ECO:0000256" key="3">
    <source>
        <dbReference type="ARBA" id="ARBA00023125"/>
    </source>
</evidence>
<gene>
    <name evidence="6" type="ORF">HD842_002929</name>
</gene>
<dbReference type="CDD" id="cd08422">
    <property type="entry name" value="PBP2_CrgA_like"/>
    <property type="match status" value="1"/>
</dbReference>
<keyword evidence="2" id="KW-0805">Transcription regulation</keyword>
<dbReference type="Gene3D" id="3.40.190.290">
    <property type="match status" value="1"/>
</dbReference>
<dbReference type="PRINTS" id="PR00039">
    <property type="entry name" value="HTHLYSR"/>
</dbReference>
<evidence type="ECO:0000313" key="6">
    <source>
        <dbReference type="EMBL" id="MBB6134771.1"/>
    </source>
</evidence>
<dbReference type="GO" id="GO:0003700">
    <property type="term" value="F:DNA-binding transcription factor activity"/>
    <property type="evidence" value="ECO:0007669"/>
    <property type="project" value="InterPro"/>
</dbReference>
<protein>
    <submittedName>
        <fullName evidence="6">DNA-binding transcriptional LysR family regulator</fullName>
    </submittedName>
</protein>
<dbReference type="InterPro" id="IPR005119">
    <property type="entry name" value="LysR_subst-bd"/>
</dbReference>
<dbReference type="FunFam" id="1.10.10.10:FF:000001">
    <property type="entry name" value="LysR family transcriptional regulator"/>
    <property type="match status" value="1"/>
</dbReference>
<feature type="domain" description="HTH lysR-type" evidence="5">
    <location>
        <begin position="16"/>
        <end position="65"/>
    </location>
</feature>
<evidence type="ECO:0000256" key="2">
    <source>
        <dbReference type="ARBA" id="ARBA00023015"/>
    </source>
</evidence>
<organism evidence="6 7">
    <name type="scientific">Massilia aurea</name>
    <dbReference type="NCBI Taxonomy" id="373040"/>
    <lineage>
        <taxon>Bacteria</taxon>
        <taxon>Pseudomonadati</taxon>
        <taxon>Pseudomonadota</taxon>
        <taxon>Betaproteobacteria</taxon>
        <taxon>Burkholderiales</taxon>
        <taxon>Oxalobacteraceae</taxon>
        <taxon>Telluria group</taxon>
        <taxon>Massilia</taxon>
    </lineage>
</organism>
<dbReference type="InterPro" id="IPR036388">
    <property type="entry name" value="WH-like_DNA-bd_sf"/>
</dbReference>
<dbReference type="Gene3D" id="1.10.10.10">
    <property type="entry name" value="Winged helix-like DNA-binding domain superfamily/Winged helix DNA-binding domain"/>
    <property type="match status" value="1"/>
</dbReference>
<dbReference type="PANTHER" id="PTHR30537:SF17">
    <property type="entry name" value="LYSR-FAMILY REGULATORY PROTEIN"/>
    <property type="match status" value="1"/>
</dbReference>
<keyword evidence="3 6" id="KW-0238">DNA-binding</keyword>
<keyword evidence="7" id="KW-1185">Reference proteome</keyword>
<dbReference type="AlphaFoldDB" id="A0A7X0CF13"/>
<comment type="similarity">
    <text evidence="1">Belongs to the LysR transcriptional regulatory family.</text>
</comment>
<evidence type="ECO:0000259" key="5">
    <source>
        <dbReference type="PROSITE" id="PS50931"/>
    </source>
</evidence>
<dbReference type="InterPro" id="IPR000847">
    <property type="entry name" value="LysR_HTH_N"/>
</dbReference>
<accession>A0A7X0CF13</accession>
<dbReference type="EMBL" id="JACHBX010000003">
    <property type="protein sequence ID" value="MBB6134771.1"/>
    <property type="molecule type" value="Genomic_DNA"/>
</dbReference>
<dbReference type="InterPro" id="IPR058163">
    <property type="entry name" value="LysR-type_TF_proteobact-type"/>
</dbReference>
<evidence type="ECO:0000256" key="1">
    <source>
        <dbReference type="ARBA" id="ARBA00009437"/>
    </source>
</evidence>
<dbReference type="InterPro" id="IPR036390">
    <property type="entry name" value="WH_DNA-bd_sf"/>
</dbReference>
<evidence type="ECO:0000256" key="4">
    <source>
        <dbReference type="ARBA" id="ARBA00023163"/>
    </source>
</evidence>
<dbReference type="GO" id="GO:0006351">
    <property type="term" value="P:DNA-templated transcription"/>
    <property type="evidence" value="ECO:0007669"/>
    <property type="project" value="TreeGrafter"/>
</dbReference>
<comment type="caution">
    <text evidence="6">The sequence shown here is derived from an EMBL/GenBank/DDBJ whole genome shotgun (WGS) entry which is preliminary data.</text>
</comment>
<dbReference type="GO" id="GO:0043565">
    <property type="term" value="F:sequence-specific DNA binding"/>
    <property type="evidence" value="ECO:0007669"/>
    <property type="project" value="TreeGrafter"/>
</dbReference>
<dbReference type="Pfam" id="PF03466">
    <property type="entry name" value="LysR_substrate"/>
    <property type="match status" value="1"/>
</dbReference>
<name>A0A7X0CF13_9BURK</name>
<dbReference type="PROSITE" id="PS50931">
    <property type="entry name" value="HTH_LYSR"/>
    <property type="match status" value="1"/>
</dbReference>
<keyword evidence="4" id="KW-0804">Transcription</keyword>
<reference evidence="6 7" key="1">
    <citation type="submission" date="2020-08" db="EMBL/GenBank/DDBJ databases">
        <title>The Agave Microbiome: Exploring the role of microbial communities in plant adaptations to desert environments.</title>
        <authorList>
            <person name="Partida-Martinez L.P."/>
        </authorList>
    </citation>
    <scope>NUCLEOTIDE SEQUENCE [LARGE SCALE GENOMIC DNA]</scope>
    <source>
        <strain evidence="6 7">AT3.2</strain>
    </source>
</reference>
<dbReference type="SUPFAM" id="SSF46785">
    <property type="entry name" value="Winged helix' DNA-binding domain"/>
    <property type="match status" value="1"/>
</dbReference>
<proteinExistence type="inferred from homology"/>
<dbReference type="PANTHER" id="PTHR30537">
    <property type="entry name" value="HTH-TYPE TRANSCRIPTIONAL REGULATOR"/>
    <property type="match status" value="1"/>
</dbReference>
<dbReference type="Pfam" id="PF00126">
    <property type="entry name" value="HTH_1"/>
    <property type="match status" value="1"/>
</dbReference>